<reference evidence="2 3" key="1">
    <citation type="submission" date="2021-06" db="EMBL/GenBank/DDBJ databases">
        <authorList>
            <person name="Sun Q."/>
            <person name="Li D."/>
        </authorList>
    </citation>
    <scope>NUCLEOTIDE SEQUENCE [LARGE SCALE GENOMIC DNA]</scope>
    <source>
        <strain evidence="2 3">MSJ-2</strain>
    </source>
</reference>
<accession>A0ABS6F7B9</accession>
<name>A0ABS6F7B9_9FIRM</name>
<comment type="caution">
    <text evidence="2">The sequence shown here is derived from an EMBL/GenBank/DDBJ whole genome shotgun (WGS) entry which is preliminary data.</text>
</comment>
<organism evidence="2 3">
    <name type="scientific">Dysosmobacter acutus</name>
    <dbReference type="NCBI Taxonomy" id="2841504"/>
    <lineage>
        <taxon>Bacteria</taxon>
        <taxon>Bacillati</taxon>
        <taxon>Bacillota</taxon>
        <taxon>Clostridia</taxon>
        <taxon>Eubacteriales</taxon>
        <taxon>Oscillospiraceae</taxon>
        <taxon>Dysosmobacter</taxon>
    </lineage>
</organism>
<dbReference type="GO" id="GO:0005840">
    <property type="term" value="C:ribosome"/>
    <property type="evidence" value="ECO:0007669"/>
    <property type="project" value="UniProtKB-KW"/>
</dbReference>
<keyword evidence="2" id="KW-0687">Ribonucleoprotein</keyword>
<evidence type="ECO:0000313" key="2">
    <source>
        <dbReference type="EMBL" id="MBU5626160.1"/>
    </source>
</evidence>
<gene>
    <name evidence="2" type="ORF">KQI82_04385</name>
</gene>
<evidence type="ECO:0000313" key="3">
    <source>
        <dbReference type="Proteomes" id="UP000787672"/>
    </source>
</evidence>
<feature type="compositionally biased region" description="Basic and acidic residues" evidence="1">
    <location>
        <begin position="119"/>
        <end position="146"/>
    </location>
</feature>
<protein>
    <submittedName>
        <fullName evidence="2">50S ribosomal protein L7</fullName>
    </submittedName>
</protein>
<keyword evidence="3" id="KW-1185">Reference proteome</keyword>
<dbReference type="Proteomes" id="UP000787672">
    <property type="component" value="Unassembled WGS sequence"/>
</dbReference>
<keyword evidence="2" id="KW-0689">Ribosomal protein</keyword>
<evidence type="ECO:0000256" key="1">
    <source>
        <dbReference type="SAM" id="MobiDB-lite"/>
    </source>
</evidence>
<sequence>MENNNLLHLIGLAKKAGRLEAGEEPVGMVCRVQDVRLILLASDAAASTARRALHFAQEGKCLWLRLPFSKDELGRAVGRTSCAIAAITDIGFASAVADKLAASDPDAYGVTAEKLRLKARRASERRRAAEEKRVASEQKAAAEKRASAKRKVSAEKTAPPAAEGRKPGRGGAARSPRSPAGQNARRRIAAKKNPYSGSRPVKRGKGSFRGKGSS</sequence>
<dbReference type="RefSeq" id="WP_216559218.1">
    <property type="nucleotide sequence ID" value="NZ_JAHLQN010000001.1"/>
</dbReference>
<feature type="region of interest" description="Disordered" evidence="1">
    <location>
        <begin position="119"/>
        <end position="214"/>
    </location>
</feature>
<dbReference type="EMBL" id="JAHLQN010000001">
    <property type="protein sequence ID" value="MBU5626160.1"/>
    <property type="molecule type" value="Genomic_DNA"/>
</dbReference>
<proteinExistence type="predicted"/>